<keyword evidence="5" id="KW-1185">Reference proteome</keyword>
<dbReference type="Proteomes" id="UP000001937">
    <property type="component" value="Chromosome"/>
</dbReference>
<feature type="domain" description="Flavin reductase like" evidence="3">
    <location>
        <begin position="50"/>
        <end position="194"/>
    </location>
</feature>
<feature type="compositionally biased region" description="Polar residues" evidence="2">
    <location>
        <begin position="21"/>
        <end position="30"/>
    </location>
</feature>
<dbReference type="AlphaFoldDB" id="Q2JAC1"/>
<sequence>MGHGGRTGVRLNPHSSPEPRQASSMTASLRQTQGPFRARAVDGGLFRTVFRGHPAGVAVITADAGTGPVGFTATSLASLSAEPPMVVFAISCGASSWPRLRVAETFVVTLLSSQQEEVARRFARSGIDRFASPTRWTRLPTGEPLLDGGRAWLRCSARPPVEAGDHFLIIGQVLEADADPEASPLIYHDRTFHVLPS</sequence>
<dbReference type="GO" id="GO:0006208">
    <property type="term" value="P:pyrimidine nucleobase catabolic process"/>
    <property type="evidence" value="ECO:0007669"/>
    <property type="project" value="TreeGrafter"/>
</dbReference>
<feature type="region of interest" description="Disordered" evidence="2">
    <location>
        <begin position="1"/>
        <end position="30"/>
    </location>
</feature>
<proteinExistence type="predicted"/>
<dbReference type="PhylomeDB" id="Q2JAC1"/>
<dbReference type="EMBL" id="CP000249">
    <property type="protein sequence ID" value="ABD11771.1"/>
    <property type="molecule type" value="Genomic_DNA"/>
</dbReference>
<accession>Q2JAC1</accession>
<dbReference type="SMART" id="SM00903">
    <property type="entry name" value="Flavin_Reduct"/>
    <property type="match status" value="1"/>
</dbReference>
<evidence type="ECO:0000313" key="4">
    <source>
        <dbReference type="EMBL" id="ABD11771.1"/>
    </source>
</evidence>
<dbReference type="KEGG" id="fra:Francci3_2404"/>
<dbReference type="GO" id="GO:0042602">
    <property type="term" value="F:riboflavin reductase (NADPH) activity"/>
    <property type="evidence" value="ECO:0007669"/>
    <property type="project" value="TreeGrafter"/>
</dbReference>
<dbReference type="SUPFAM" id="SSF50475">
    <property type="entry name" value="FMN-binding split barrel"/>
    <property type="match status" value="1"/>
</dbReference>
<evidence type="ECO:0000259" key="3">
    <source>
        <dbReference type="SMART" id="SM00903"/>
    </source>
</evidence>
<dbReference type="PANTHER" id="PTHR30466:SF1">
    <property type="entry name" value="FMN REDUCTASE (NADH) RUTF"/>
    <property type="match status" value="1"/>
</dbReference>
<dbReference type="Gene3D" id="2.30.110.10">
    <property type="entry name" value="Electron Transport, Fmn-binding Protein, Chain A"/>
    <property type="match status" value="1"/>
</dbReference>
<protein>
    <submittedName>
        <fullName evidence="4">Flavin reductase-like, FMN-binding</fullName>
    </submittedName>
</protein>
<reference evidence="4 5" key="1">
    <citation type="journal article" date="2007" name="Genome Res.">
        <title>Genome characteristics of facultatively symbiotic Frankia sp. strains reflect host range and host plant biogeography.</title>
        <authorList>
            <person name="Normand P."/>
            <person name="Lapierre P."/>
            <person name="Tisa L.S."/>
            <person name="Gogarten J.P."/>
            <person name="Alloisio N."/>
            <person name="Bagnarol E."/>
            <person name="Bassi C.A."/>
            <person name="Berry A.M."/>
            <person name="Bickhart D.M."/>
            <person name="Choisne N."/>
            <person name="Couloux A."/>
            <person name="Cournoyer B."/>
            <person name="Cruveiller S."/>
            <person name="Daubin V."/>
            <person name="Demange N."/>
            <person name="Francino M.P."/>
            <person name="Goltsman E."/>
            <person name="Huang Y."/>
            <person name="Kopp O.R."/>
            <person name="Labarre L."/>
            <person name="Lapidus A."/>
            <person name="Lavire C."/>
            <person name="Marechal J."/>
            <person name="Martinez M."/>
            <person name="Mastronunzio J.E."/>
            <person name="Mullin B.C."/>
            <person name="Niemann J."/>
            <person name="Pujic P."/>
            <person name="Rawnsley T."/>
            <person name="Rouy Z."/>
            <person name="Schenowitz C."/>
            <person name="Sellstedt A."/>
            <person name="Tavares F."/>
            <person name="Tomkins J.P."/>
            <person name="Vallenet D."/>
            <person name="Valverde C."/>
            <person name="Wall L.G."/>
            <person name="Wang Y."/>
            <person name="Medigue C."/>
            <person name="Benson D.R."/>
        </authorList>
    </citation>
    <scope>NUCLEOTIDE SEQUENCE [LARGE SCALE GENOMIC DNA]</scope>
    <source>
        <strain evidence="5">DSM 45818 / CECT 9043 / CcI3</strain>
    </source>
</reference>
<keyword evidence="1" id="KW-0560">Oxidoreductase</keyword>
<dbReference type="eggNOG" id="COG1853">
    <property type="taxonomic scope" value="Bacteria"/>
</dbReference>
<dbReference type="PANTHER" id="PTHR30466">
    <property type="entry name" value="FLAVIN REDUCTASE"/>
    <property type="match status" value="1"/>
</dbReference>
<dbReference type="InterPro" id="IPR002563">
    <property type="entry name" value="Flavin_Rdtase-like_dom"/>
</dbReference>
<dbReference type="GO" id="GO:0010181">
    <property type="term" value="F:FMN binding"/>
    <property type="evidence" value="ECO:0007669"/>
    <property type="project" value="InterPro"/>
</dbReference>
<dbReference type="InterPro" id="IPR012349">
    <property type="entry name" value="Split_barrel_FMN-bd"/>
</dbReference>
<dbReference type="Pfam" id="PF01613">
    <property type="entry name" value="Flavin_Reduct"/>
    <property type="match status" value="1"/>
</dbReference>
<dbReference type="STRING" id="106370.Francci3_2404"/>
<evidence type="ECO:0000256" key="1">
    <source>
        <dbReference type="ARBA" id="ARBA00023002"/>
    </source>
</evidence>
<dbReference type="HOGENOM" id="CLU_059021_1_1_11"/>
<name>Q2JAC1_FRACC</name>
<evidence type="ECO:0000313" key="5">
    <source>
        <dbReference type="Proteomes" id="UP000001937"/>
    </source>
</evidence>
<gene>
    <name evidence="4" type="ordered locus">Francci3_2404</name>
</gene>
<dbReference type="InterPro" id="IPR050268">
    <property type="entry name" value="NADH-dep_flavin_reductase"/>
</dbReference>
<evidence type="ECO:0000256" key="2">
    <source>
        <dbReference type="SAM" id="MobiDB-lite"/>
    </source>
</evidence>
<organism evidence="4 5">
    <name type="scientific">Frankia casuarinae (strain DSM 45818 / CECT 9043 / HFP020203 / CcI3)</name>
    <dbReference type="NCBI Taxonomy" id="106370"/>
    <lineage>
        <taxon>Bacteria</taxon>
        <taxon>Bacillati</taxon>
        <taxon>Actinomycetota</taxon>
        <taxon>Actinomycetes</taxon>
        <taxon>Frankiales</taxon>
        <taxon>Frankiaceae</taxon>
        <taxon>Frankia</taxon>
    </lineage>
</organism>